<dbReference type="Proteomes" id="UP001177021">
    <property type="component" value="Unassembled WGS sequence"/>
</dbReference>
<name>A0ACB0JDU4_TRIPR</name>
<evidence type="ECO:0000313" key="2">
    <source>
        <dbReference type="Proteomes" id="UP001177021"/>
    </source>
</evidence>
<accession>A0ACB0JDU4</accession>
<gene>
    <name evidence="1" type="ORF">MILVUS5_LOCUS12478</name>
</gene>
<protein>
    <submittedName>
        <fullName evidence="1">Uncharacterized protein</fullName>
    </submittedName>
</protein>
<evidence type="ECO:0000313" key="1">
    <source>
        <dbReference type="EMBL" id="CAJ2643176.1"/>
    </source>
</evidence>
<keyword evidence="2" id="KW-1185">Reference proteome</keyword>
<organism evidence="1 2">
    <name type="scientific">Trifolium pratense</name>
    <name type="common">Red clover</name>
    <dbReference type="NCBI Taxonomy" id="57577"/>
    <lineage>
        <taxon>Eukaryota</taxon>
        <taxon>Viridiplantae</taxon>
        <taxon>Streptophyta</taxon>
        <taxon>Embryophyta</taxon>
        <taxon>Tracheophyta</taxon>
        <taxon>Spermatophyta</taxon>
        <taxon>Magnoliopsida</taxon>
        <taxon>eudicotyledons</taxon>
        <taxon>Gunneridae</taxon>
        <taxon>Pentapetalae</taxon>
        <taxon>rosids</taxon>
        <taxon>fabids</taxon>
        <taxon>Fabales</taxon>
        <taxon>Fabaceae</taxon>
        <taxon>Papilionoideae</taxon>
        <taxon>50 kb inversion clade</taxon>
        <taxon>NPAAA clade</taxon>
        <taxon>Hologalegina</taxon>
        <taxon>IRL clade</taxon>
        <taxon>Trifolieae</taxon>
        <taxon>Trifolium</taxon>
    </lineage>
</organism>
<dbReference type="EMBL" id="CASHSV030000034">
    <property type="protein sequence ID" value="CAJ2643176.1"/>
    <property type="molecule type" value="Genomic_DNA"/>
</dbReference>
<reference evidence="1" key="1">
    <citation type="submission" date="2023-10" db="EMBL/GenBank/DDBJ databases">
        <authorList>
            <person name="Rodriguez Cubillos JULIANA M."/>
            <person name="De Vega J."/>
        </authorList>
    </citation>
    <scope>NUCLEOTIDE SEQUENCE</scope>
</reference>
<proteinExistence type="predicted"/>
<comment type="caution">
    <text evidence="1">The sequence shown here is derived from an EMBL/GenBank/DDBJ whole genome shotgun (WGS) entry which is preliminary data.</text>
</comment>
<sequence length="160" mass="18963">MLKQSPNRNQRTNGYKVKQGLKIFTLIVLAIWLLYQLKHSQETKILGRKGFHLWMNKPYELIGDAKKKKPEIVIEENNGEGDDNVGYNRDRVEDEEPEEVEDTIDEENKEEEEENEAMEEDMSLFEYQGHTEGEKDTQSTTKRHRKVTIMNHRYIHQTLN</sequence>